<evidence type="ECO:0000313" key="3">
    <source>
        <dbReference type="EMBL" id="RPA86062.1"/>
    </source>
</evidence>
<reference evidence="3 4" key="1">
    <citation type="journal article" date="2018" name="Nat. Ecol. Evol.">
        <title>Pezizomycetes genomes reveal the molecular basis of ectomycorrhizal truffle lifestyle.</title>
        <authorList>
            <person name="Murat C."/>
            <person name="Payen T."/>
            <person name="Noel B."/>
            <person name="Kuo A."/>
            <person name="Morin E."/>
            <person name="Chen J."/>
            <person name="Kohler A."/>
            <person name="Krizsan K."/>
            <person name="Balestrini R."/>
            <person name="Da Silva C."/>
            <person name="Montanini B."/>
            <person name="Hainaut M."/>
            <person name="Levati E."/>
            <person name="Barry K.W."/>
            <person name="Belfiori B."/>
            <person name="Cichocki N."/>
            <person name="Clum A."/>
            <person name="Dockter R.B."/>
            <person name="Fauchery L."/>
            <person name="Guy J."/>
            <person name="Iotti M."/>
            <person name="Le Tacon F."/>
            <person name="Lindquist E.A."/>
            <person name="Lipzen A."/>
            <person name="Malagnac F."/>
            <person name="Mello A."/>
            <person name="Molinier V."/>
            <person name="Miyauchi S."/>
            <person name="Poulain J."/>
            <person name="Riccioni C."/>
            <person name="Rubini A."/>
            <person name="Sitrit Y."/>
            <person name="Splivallo R."/>
            <person name="Traeger S."/>
            <person name="Wang M."/>
            <person name="Zifcakova L."/>
            <person name="Wipf D."/>
            <person name="Zambonelli A."/>
            <person name="Paolocci F."/>
            <person name="Nowrousian M."/>
            <person name="Ottonello S."/>
            <person name="Baldrian P."/>
            <person name="Spatafora J.W."/>
            <person name="Henrissat B."/>
            <person name="Nagy L.G."/>
            <person name="Aury J.M."/>
            <person name="Wincker P."/>
            <person name="Grigoriev I.V."/>
            <person name="Bonfante P."/>
            <person name="Martin F.M."/>
        </authorList>
    </citation>
    <scope>NUCLEOTIDE SEQUENCE [LARGE SCALE GENOMIC DNA]</scope>
    <source>
        <strain evidence="3 4">RN42</strain>
    </source>
</reference>
<sequence length="141" mass="14794">MKFTTTTVLLAGATLLQTVSANFFLTCSNPRTDRVSDQFFLFADCADSAGLHHGTSSLDLSNCIVNDGGQLRAADNGGFSSSCTELSLDEGTRGLQALCENGHGGQDVSVVSLEFIENDEGVLSCFGHRGVYLGDLPPAAK</sequence>
<dbReference type="EMBL" id="ML119651">
    <property type="protein sequence ID" value="RPA86062.1"/>
    <property type="molecule type" value="Genomic_DNA"/>
</dbReference>
<dbReference type="SMART" id="SM01111">
    <property type="entry name" value="CVNH"/>
    <property type="match status" value="1"/>
</dbReference>
<dbReference type="SUPFAM" id="SSF51322">
    <property type="entry name" value="Cyanovirin-N"/>
    <property type="match status" value="1"/>
</dbReference>
<organism evidence="3 4">
    <name type="scientific">Ascobolus immersus RN42</name>
    <dbReference type="NCBI Taxonomy" id="1160509"/>
    <lineage>
        <taxon>Eukaryota</taxon>
        <taxon>Fungi</taxon>
        <taxon>Dikarya</taxon>
        <taxon>Ascomycota</taxon>
        <taxon>Pezizomycotina</taxon>
        <taxon>Pezizomycetes</taxon>
        <taxon>Pezizales</taxon>
        <taxon>Ascobolaceae</taxon>
        <taxon>Ascobolus</taxon>
    </lineage>
</organism>
<dbReference type="Proteomes" id="UP000275078">
    <property type="component" value="Unassembled WGS sequence"/>
</dbReference>
<dbReference type="OrthoDB" id="4672515at2759"/>
<evidence type="ECO:0000313" key="4">
    <source>
        <dbReference type="Proteomes" id="UP000275078"/>
    </source>
</evidence>
<evidence type="ECO:0000259" key="2">
    <source>
        <dbReference type="SMART" id="SM01111"/>
    </source>
</evidence>
<feature type="signal peptide" evidence="1">
    <location>
        <begin position="1"/>
        <end position="21"/>
    </location>
</feature>
<evidence type="ECO:0000256" key="1">
    <source>
        <dbReference type="SAM" id="SignalP"/>
    </source>
</evidence>
<dbReference type="Gene3D" id="2.30.60.10">
    <property type="entry name" value="Cyanovirin-N"/>
    <property type="match status" value="1"/>
</dbReference>
<feature type="domain" description="Cyanovirin-N" evidence="2">
    <location>
        <begin position="22"/>
        <end position="125"/>
    </location>
</feature>
<keyword evidence="1" id="KW-0732">Signal</keyword>
<dbReference type="InterPro" id="IPR011058">
    <property type="entry name" value="Cyanovirin-N"/>
</dbReference>
<name>A0A3N4IIV1_ASCIM</name>
<feature type="chain" id="PRO_5017988120" description="Cyanovirin-N domain-containing protein" evidence="1">
    <location>
        <begin position="22"/>
        <end position="141"/>
    </location>
</feature>
<dbReference type="Pfam" id="PF08881">
    <property type="entry name" value="CVNH"/>
    <property type="match status" value="1"/>
</dbReference>
<dbReference type="STRING" id="1160509.A0A3N4IIV1"/>
<accession>A0A3N4IIV1</accession>
<proteinExistence type="predicted"/>
<gene>
    <name evidence="3" type="ORF">BJ508DRAFT_322210</name>
</gene>
<dbReference type="InterPro" id="IPR036673">
    <property type="entry name" value="Cyanovirin-N_sf"/>
</dbReference>
<protein>
    <recommendedName>
        <fullName evidence="2">Cyanovirin-N domain-containing protein</fullName>
    </recommendedName>
</protein>
<keyword evidence="4" id="KW-1185">Reference proteome</keyword>
<dbReference type="AlphaFoldDB" id="A0A3N4IIV1"/>